<dbReference type="HOGENOM" id="CLU_2146468_0_0_1"/>
<dbReference type="EMBL" id="JMKJ01000244">
    <property type="protein sequence ID" value="KGG51564.1"/>
    <property type="molecule type" value="Genomic_DNA"/>
</dbReference>
<dbReference type="Proteomes" id="UP000029725">
    <property type="component" value="Unassembled WGS sequence"/>
</dbReference>
<accession>A0A098VRX0</accession>
<name>A0A098VRX0_9MICR</name>
<protein>
    <submittedName>
        <fullName evidence="1">Uncharacterized protein</fullName>
    </submittedName>
</protein>
<reference evidence="1 2" key="1">
    <citation type="submission" date="2014-04" db="EMBL/GenBank/DDBJ databases">
        <title>A new species of microsporidia sheds light on the evolution of extreme parasitism.</title>
        <authorList>
            <person name="Haag K.L."/>
            <person name="James T.Y."/>
            <person name="Larsson R."/>
            <person name="Schaer T.M."/>
            <person name="Refardt D."/>
            <person name="Pombert J.-F."/>
            <person name="Ebert D."/>
        </authorList>
    </citation>
    <scope>NUCLEOTIDE SEQUENCE [LARGE SCALE GENOMIC DNA]</scope>
    <source>
        <strain evidence="1 2">UGP3</strain>
        <tissue evidence="1">Spores</tissue>
    </source>
</reference>
<dbReference type="RefSeq" id="XP_013237991.1">
    <property type="nucleotide sequence ID" value="XM_013382537.1"/>
</dbReference>
<proteinExistence type="predicted"/>
<organism evidence="1 2">
    <name type="scientific">Mitosporidium daphniae</name>
    <dbReference type="NCBI Taxonomy" id="1485682"/>
    <lineage>
        <taxon>Eukaryota</taxon>
        <taxon>Fungi</taxon>
        <taxon>Fungi incertae sedis</taxon>
        <taxon>Microsporidia</taxon>
        <taxon>Mitosporidium</taxon>
    </lineage>
</organism>
<comment type="caution">
    <text evidence="1">The sequence shown here is derived from an EMBL/GenBank/DDBJ whole genome shotgun (WGS) entry which is preliminary data.</text>
</comment>
<evidence type="ECO:0000313" key="1">
    <source>
        <dbReference type="EMBL" id="KGG51564.1"/>
    </source>
</evidence>
<sequence>MWAAGGGSGIGGRLVSSASRLMSHTSVFSVAVRVAISRKTFNGSSVSTRSVFMEPSAYPWRKPPRDHPYEGGNGRPRSKSWRYSAYLKVFFILTSRQKESEFEPKKNTRSDR</sequence>
<dbReference type="VEuPathDB" id="MicrosporidiaDB:DI09_31p150"/>
<evidence type="ECO:0000313" key="2">
    <source>
        <dbReference type="Proteomes" id="UP000029725"/>
    </source>
</evidence>
<keyword evidence="2" id="KW-1185">Reference proteome</keyword>
<dbReference type="AlphaFoldDB" id="A0A098VRX0"/>
<dbReference type="GeneID" id="25259545"/>
<gene>
    <name evidence="1" type="ORF">DI09_31p150</name>
</gene>